<reference evidence="1" key="1">
    <citation type="submission" date="2014-11" db="EMBL/GenBank/DDBJ databases">
        <authorList>
            <person name="Otto D Thomas"/>
            <person name="Naeem Raeece"/>
        </authorList>
    </citation>
    <scope>NUCLEOTIDE SEQUENCE</scope>
</reference>
<proteinExistence type="predicted"/>
<sequence length="111" mass="11353">MSAVMKLELDGGCLRCSALHSLTSFLTLPTALACPFLSSSHHCALLIWPCSTWGGSVRHAFAASAAASIHLLSFSLSLPTGPHAHTVVGWLGGESPAVIASYALPAVGRAG</sequence>
<protein>
    <submittedName>
        <fullName evidence="1">Uncharacterized protein</fullName>
    </submittedName>
</protein>
<dbReference type="EMBL" id="CDMZ01002425">
    <property type="protein sequence ID" value="CEM42318.1"/>
    <property type="molecule type" value="Genomic_DNA"/>
</dbReference>
<accession>A0A0G4HEI9</accession>
<organism evidence="1">
    <name type="scientific">Chromera velia CCMP2878</name>
    <dbReference type="NCBI Taxonomy" id="1169474"/>
    <lineage>
        <taxon>Eukaryota</taxon>
        <taxon>Sar</taxon>
        <taxon>Alveolata</taxon>
        <taxon>Colpodellida</taxon>
        <taxon>Chromeraceae</taxon>
        <taxon>Chromera</taxon>
    </lineage>
</organism>
<dbReference type="VEuPathDB" id="CryptoDB:Cvel_26648"/>
<name>A0A0G4HEI9_9ALVE</name>
<dbReference type="PROSITE" id="PS51257">
    <property type="entry name" value="PROKAR_LIPOPROTEIN"/>
    <property type="match status" value="1"/>
</dbReference>
<dbReference type="AlphaFoldDB" id="A0A0G4HEI9"/>
<evidence type="ECO:0000313" key="1">
    <source>
        <dbReference type="EMBL" id="CEM42318.1"/>
    </source>
</evidence>
<gene>
    <name evidence="1" type="ORF">Cvel_26648</name>
</gene>